<organism evidence="4 5">
    <name type="scientific">Vibrio ishigakensis</name>
    <dbReference type="NCBI Taxonomy" id="1481914"/>
    <lineage>
        <taxon>Bacteria</taxon>
        <taxon>Pseudomonadati</taxon>
        <taxon>Pseudomonadota</taxon>
        <taxon>Gammaproteobacteria</taxon>
        <taxon>Vibrionales</taxon>
        <taxon>Vibrionaceae</taxon>
        <taxon>Vibrio</taxon>
    </lineage>
</organism>
<dbReference type="PANTHER" id="PTHR10357">
    <property type="entry name" value="ALPHA-AMYLASE FAMILY MEMBER"/>
    <property type="match status" value="1"/>
</dbReference>
<keyword evidence="2 4" id="KW-0326">Glycosidase</keyword>
<reference evidence="4 5" key="1">
    <citation type="submission" date="2015-01" db="EMBL/GenBank/DDBJ databases">
        <title>Vibrio sp. C1 JCM 19231 whole genome shotgun sequence.</title>
        <authorList>
            <person name="Sawabe T."/>
            <person name="Meirelles P."/>
            <person name="Feng G."/>
            <person name="Sayaka M."/>
            <person name="Hattori M."/>
            <person name="Ohkuma M."/>
        </authorList>
    </citation>
    <scope>NUCLEOTIDE SEQUENCE [LARGE SCALE GENOMIC DNA]</scope>
    <source>
        <strain evidence="5">JCM 19231</strain>
    </source>
</reference>
<dbReference type="Proteomes" id="UP000031671">
    <property type="component" value="Unassembled WGS sequence"/>
</dbReference>
<protein>
    <submittedName>
        <fullName evidence="4">Neopullulanase</fullName>
        <ecNumber evidence="4">3.2.1.135</ecNumber>
    </submittedName>
</protein>
<dbReference type="GO" id="GO:0031216">
    <property type="term" value="F:neopullulanase activity"/>
    <property type="evidence" value="ECO:0007669"/>
    <property type="project" value="UniProtKB-EC"/>
</dbReference>
<keyword evidence="1 4" id="KW-0378">Hydrolase</keyword>
<dbReference type="AlphaFoldDB" id="A0A0B8NS45"/>
<dbReference type="EC" id="3.2.1.135" evidence="4"/>
<keyword evidence="5" id="KW-1185">Reference proteome</keyword>
<evidence type="ECO:0000256" key="2">
    <source>
        <dbReference type="ARBA" id="ARBA00023295"/>
    </source>
</evidence>
<dbReference type="InterPro" id="IPR017853">
    <property type="entry name" value="GH"/>
</dbReference>
<proteinExistence type="predicted"/>
<name>A0A0B8NS45_9VIBR</name>
<comment type="caution">
    <text evidence="4">The sequence shown here is derived from an EMBL/GenBank/DDBJ whole genome shotgun (WGS) entry which is preliminary data.</text>
</comment>
<dbReference type="Gene3D" id="3.20.20.80">
    <property type="entry name" value="Glycosidases"/>
    <property type="match status" value="1"/>
</dbReference>
<reference evidence="4 5" key="2">
    <citation type="submission" date="2015-01" db="EMBL/GenBank/DDBJ databases">
        <authorList>
            <consortium name="NBRP consortium"/>
            <person name="Sawabe T."/>
            <person name="Meirelles P."/>
            <person name="Feng G."/>
            <person name="Sayaka M."/>
            <person name="Hattori M."/>
            <person name="Ohkuma M."/>
        </authorList>
    </citation>
    <scope>NUCLEOTIDE SEQUENCE [LARGE SCALE GENOMIC DNA]</scope>
    <source>
        <strain evidence="5">JCM 19231</strain>
    </source>
</reference>
<evidence type="ECO:0000256" key="1">
    <source>
        <dbReference type="ARBA" id="ARBA00022801"/>
    </source>
</evidence>
<evidence type="ECO:0000259" key="3">
    <source>
        <dbReference type="Pfam" id="PF00128"/>
    </source>
</evidence>
<evidence type="ECO:0000313" key="4">
    <source>
        <dbReference type="EMBL" id="GAM55132.1"/>
    </source>
</evidence>
<evidence type="ECO:0000313" key="5">
    <source>
        <dbReference type="Proteomes" id="UP000031671"/>
    </source>
</evidence>
<dbReference type="Pfam" id="PF00128">
    <property type="entry name" value="Alpha-amylase"/>
    <property type="match status" value="1"/>
</dbReference>
<dbReference type="PANTHER" id="PTHR10357:SF210">
    <property type="entry name" value="MALTODEXTRIN GLUCOSIDASE"/>
    <property type="match status" value="1"/>
</dbReference>
<dbReference type="EMBL" id="BBRZ01000010">
    <property type="protein sequence ID" value="GAM55132.1"/>
    <property type="molecule type" value="Genomic_DNA"/>
</dbReference>
<feature type="domain" description="Glycosyl hydrolase family 13 catalytic" evidence="3">
    <location>
        <begin position="79"/>
        <end position="187"/>
    </location>
</feature>
<dbReference type="InterPro" id="IPR006047">
    <property type="entry name" value="GH13_cat_dom"/>
</dbReference>
<gene>
    <name evidence="4" type="ORF">JCM19231_1948</name>
</gene>
<dbReference type="GO" id="GO:0005975">
    <property type="term" value="P:carbohydrate metabolic process"/>
    <property type="evidence" value="ECO:0007669"/>
    <property type="project" value="InterPro"/>
</dbReference>
<dbReference type="SUPFAM" id="SSF51445">
    <property type="entry name" value="(Trans)glycosidases"/>
    <property type="match status" value="1"/>
</dbReference>
<sequence>MVCGNHPASLRLRYGFIGHSQQGDFFYGPKGVITKEEYLAFDYESACSSIMPYFFHYPFFNQADRYSPPSWAHQTVWYQIFPNYFNNANPKLNDEHTIEWGDQTSETQFTNFGGDIEGIIQKLDYIKDLGFSGIYFNSLFKGESSHKYDIDDYYQIDPQYGSNQDFKRLVDEAHKRGIKIMLDGVFNTVVGHTLIGKMLLRKEHNLPTLIGL</sequence>
<accession>A0A0B8NS45</accession>